<proteinExistence type="predicted"/>
<evidence type="ECO:0000256" key="1">
    <source>
        <dbReference type="SAM" id="Phobius"/>
    </source>
</evidence>
<organism evidence="2 3">
    <name type="scientific">Arabis alpina</name>
    <name type="common">Alpine rock-cress</name>
    <dbReference type="NCBI Taxonomy" id="50452"/>
    <lineage>
        <taxon>Eukaryota</taxon>
        <taxon>Viridiplantae</taxon>
        <taxon>Streptophyta</taxon>
        <taxon>Embryophyta</taxon>
        <taxon>Tracheophyta</taxon>
        <taxon>Spermatophyta</taxon>
        <taxon>Magnoliopsida</taxon>
        <taxon>eudicotyledons</taxon>
        <taxon>Gunneridae</taxon>
        <taxon>Pentapetalae</taxon>
        <taxon>rosids</taxon>
        <taxon>malvids</taxon>
        <taxon>Brassicales</taxon>
        <taxon>Brassicaceae</taxon>
        <taxon>Arabideae</taxon>
        <taxon>Arabis</taxon>
    </lineage>
</organism>
<reference evidence="3" key="1">
    <citation type="journal article" date="2015" name="Nat. Plants">
        <title>Genome expansion of Arabis alpina linked with retrotransposition and reduced symmetric DNA methylation.</title>
        <authorList>
            <person name="Willing E.M."/>
            <person name="Rawat V."/>
            <person name="Mandakova T."/>
            <person name="Maumus F."/>
            <person name="James G.V."/>
            <person name="Nordstroem K.J."/>
            <person name="Becker C."/>
            <person name="Warthmann N."/>
            <person name="Chica C."/>
            <person name="Szarzynska B."/>
            <person name="Zytnicki M."/>
            <person name="Albani M.C."/>
            <person name="Kiefer C."/>
            <person name="Bergonzi S."/>
            <person name="Castaings L."/>
            <person name="Mateos J.L."/>
            <person name="Berns M.C."/>
            <person name="Bujdoso N."/>
            <person name="Piofczyk T."/>
            <person name="de Lorenzo L."/>
            <person name="Barrero-Sicilia C."/>
            <person name="Mateos I."/>
            <person name="Piednoel M."/>
            <person name="Hagmann J."/>
            <person name="Chen-Min-Tao R."/>
            <person name="Iglesias-Fernandez R."/>
            <person name="Schuster S.C."/>
            <person name="Alonso-Blanco C."/>
            <person name="Roudier F."/>
            <person name="Carbonero P."/>
            <person name="Paz-Ares J."/>
            <person name="Davis S.J."/>
            <person name="Pecinka A."/>
            <person name="Quesneville H."/>
            <person name="Colot V."/>
            <person name="Lysak M.A."/>
            <person name="Weigel D."/>
            <person name="Coupland G."/>
            <person name="Schneeberger K."/>
        </authorList>
    </citation>
    <scope>NUCLEOTIDE SEQUENCE [LARGE SCALE GENOMIC DNA]</scope>
    <source>
        <strain evidence="3">cv. Pajares</strain>
    </source>
</reference>
<gene>
    <name evidence="2" type="ordered locus">AALP_Aa1g273300</name>
</gene>
<dbReference type="EMBL" id="CM002869">
    <property type="protein sequence ID" value="KFK44562.1"/>
    <property type="molecule type" value="Genomic_DNA"/>
</dbReference>
<dbReference type="Proteomes" id="UP000029120">
    <property type="component" value="Chromosome 1"/>
</dbReference>
<accession>A0A087HR10</accession>
<name>A0A087HR10_ARAAL</name>
<keyword evidence="1" id="KW-0812">Transmembrane</keyword>
<evidence type="ECO:0000313" key="2">
    <source>
        <dbReference type="EMBL" id="KFK44562.1"/>
    </source>
</evidence>
<keyword evidence="1" id="KW-1133">Transmembrane helix</keyword>
<keyword evidence="3" id="KW-1185">Reference proteome</keyword>
<keyword evidence="1" id="KW-0472">Membrane</keyword>
<feature type="transmembrane region" description="Helical" evidence="1">
    <location>
        <begin position="32"/>
        <end position="49"/>
    </location>
</feature>
<dbReference type="Gramene" id="KFK44562">
    <property type="protein sequence ID" value="KFK44562"/>
    <property type="gene ID" value="AALP_AA1G273300"/>
</dbReference>
<dbReference type="AlphaFoldDB" id="A0A087HR10"/>
<protein>
    <submittedName>
        <fullName evidence="2">Uncharacterized protein</fullName>
    </submittedName>
</protein>
<evidence type="ECO:0000313" key="3">
    <source>
        <dbReference type="Proteomes" id="UP000029120"/>
    </source>
</evidence>
<sequence>MGFAFFYKHPIAPCIFKFIDVRNNSRKGYSIWCKKIGYYAFFVVFLGMFNS</sequence>